<feature type="compositionally biased region" description="Basic and acidic residues" evidence="2">
    <location>
        <begin position="560"/>
        <end position="579"/>
    </location>
</feature>
<feature type="compositionally biased region" description="Low complexity" evidence="2">
    <location>
        <begin position="936"/>
        <end position="946"/>
    </location>
</feature>
<protein>
    <recommendedName>
        <fullName evidence="6">Testis-expressed sequence 2 protein</fullName>
    </recommendedName>
</protein>
<dbReference type="CDD" id="cd21675">
    <property type="entry name" value="SMP_TEX2"/>
    <property type="match status" value="1"/>
</dbReference>
<evidence type="ECO:0000256" key="2">
    <source>
        <dbReference type="SAM" id="MobiDB-lite"/>
    </source>
</evidence>
<feature type="compositionally biased region" description="Basic and acidic residues" evidence="2">
    <location>
        <begin position="26"/>
        <end position="38"/>
    </location>
</feature>
<dbReference type="PANTHER" id="PTHR13466">
    <property type="entry name" value="TEX2 PROTEIN-RELATED"/>
    <property type="match status" value="1"/>
</dbReference>
<gene>
    <name evidence="4" type="ORF">EDS130_LOCUS10840</name>
</gene>
<dbReference type="EMBL" id="CAJNOJ010000038">
    <property type="protein sequence ID" value="CAF0922388.1"/>
    <property type="molecule type" value="Genomic_DNA"/>
</dbReference>
<organism evidence="4 5">
    <name type="scientific">Adineta ricciae</name>
    <name type="common">Rotifer</name>
    <dbReference type="NCBI Taxonomy" id="249248"/>
    <lineage>
        <taxon>Eukaryota</taxon>
        <taxon>Metazoa</taxon>
        <taxon>Spiralia</taxon>
        <taxon>Gnathifera</taxon>
        <taxon>Rotifera</taxon>
        <taxon>Eurotatoria</taxon>
        <taxon>Bdelloidea</taxon>
        <taxon>Adinetida</taxon>
        <taxon>Adinetidae</taxon>
        <taxon>Adineta</taxon>
    </lineage>
</organism>
<evidence type="ECO:0000313" key="5">
    <source>
        <dbReference type="Proteomes" id="UP000663852"/>
    </source>
</evidence>
<dbReference type="GO" id="GO:0008289">
    <property type="term" value="F:lipid binding"/>
    <property type="evidence" value="ECO:0007669"/>
    <property type="project" value="TreeGrafter"/>
</dbReference>
<feature type="transmembrane region" description="Helical" evidence="3">
    <location>
        <begin position="1165"/>
        <end position="1190"/>
    </location>
</feature>
<dbReference type="OrthoDB" id="26740at2759"/>
<evidence type="ECO:0000256" key="3">
    <source>
        <dbReference type="SAM" id="Phobius"/>
    </source>
</evidence>
<evidence type="ECO:0000313" key="4">
    <source>
        <dbReference type="EMBL" id="CAF0922388.1"/>
    </source>
</evidence>
<dbReference type="Proteomes" id="UP000663852">
    <property type="component" value="Unassembled WGS sequence"/>
</dbReference>
<keyword evidence="3" id="KW-1133">Transmembrane helix</keyword>
<comment type="subcellular location">
    <subcellularLocation>
        <location evidence="1">Endoplasmic reticulum membrane</location>
    </subcellularLocation>
</comment>
<feature type="transmembrane region" description="Helical" evidence="3">
    <location>
        <begin position="215"/>
        <end position="232"/>
    </location>
</feature>
<proteinExistence type="predicted"/>
<feature type="transmembrane region" description="Helical" evidence="3">
    <location>
        <begin position="239"/>
        <end position="257"/>
    </location>
</feature>
<feature type="compositionally biased region" description="Polar residues" evidence="2">
    <location>
        <begin position="1249"/>
        <end position="1269"/>
    </location>
</feature>
<keyword evidence="3" id="KW-0812">Transmembrane</keyword>
<dbReference type="GO" id="GO:0005789">
    <property type="term" value="C:endoplasmic reticulum membrane"/>
    <property type="evidence" value="ECO:0007669"/>
    <property type="project" value="UniProtKB-SubCell"/>
</dbReference>
<reference evidence="4" key="1">
    <citation type="submission" date="2021-02" db="EMBL/GenBank/DDBJ databases">
        <authorList>
            <person name="Nowell W R."/>
        </authorList>
    </citation>
    <scope>NUCLEOTIDE SEQUENCE</scope>
</reference>
<evidence type="ECO:0008006" key="6">
    <source>
        <dbReference type="Google" id="ProtNLM"/>
    </source>
</evidence>
<feature type="region of interest" description="Disordered" evidence="2">
    <location>
        <begin position="560"/>
        <end position="592"/>
    </location>
</feature>
<comment type="caution">
    <text evidence="4">The sequence shown here is derived from an EMBL/GenBank/DDBJ whole genome shotgun (WGS) entry which is preliminary data.</text>
</comment>
<evidence type="ECO:0000256" key="1">
    <source>
        <dbReference type="ARBA" id="ARBA00004586"/>
    </source>
</evidence>
<keyword evidence="3" id="KW-0472">Membrane</keyword>
<feature type="region of interest" description="Disordered" evidence="2">
    <location>
        <begin position="1"/>
        <end position="85"/>
    </location>
</feature>
<dbReference type="PANTHER" id="PTHR13466:SF0">
    <property type="entry name" value="SMP-LTD DOMAIN-CONTAINING PROTEIN"/>
    <property type="match status" value="1"/>
</dbReference>
<name>A0A814B644_ADIRI</name>
<feature type="region of interest" description="Disordered" evidence="2">
    <location>
        <begin position="921"/>
        <end position="955"/>
    </location>
</feature>
<accession>A0A814B644</accession>
<feature type="region of interest" description="Disordered" evidence="2">
    <location>
        <begin position="1246"/>
        <end position="1284"/>
    </location>
</feature>
<feature type="compositionally biased region" description="Polar residues" evidence="2">
    <location>
        <begin position="42"/>
        <end position="57"/>
    </location>
</feature>
<feature type="transmembrane region" description="Helical" evidence="3">
    <location>
        <begin position="1431"/>
        <end position="1455"/>
    </location>
</feature>
<sequence length="1484" mass="170331">MSSSSNDSHRKSTSSVLEKLGQKITNIKEDIADNIERRRLSHSNISASQMQQVSRANVTDDGSIDEKKASTPTENQPVRIGEDAPPTEHVYSISQLAMGFGKRPTNDTLAAATAGMVHSDSFRSFQDIFSTENSEQAKDLIMSGVRHELYNSHSRATSESGSDEFVVTKIDPIDFTAKPTVVRMDKNARKTTMLLAGPKFRFHTVLPEFNVKRDTIYPVSCAVGFFTILITLWKPISSFFSGFFVGFMFIAALAYMITRIYATAKADETVVHEWIDFPELNKFHQVKTPHEAKHTTLHTCGEILFGKYDADRDDDYVRYPVVIRLDNYHLTIQLPTQAIEEEHKDKEIRFVGHREYYLNEAKIMLVPEATMTRIKYWVNEYPIIIQDLKLLSKEVYSQENLGKSKFDTIDFFDNTQTAISLFLETGPAKEDWFHKLSLVLRQGKEEIERANLALMGAPSAPAVVSNVTSPSINMIAQSVPDTQIPTLGTRAEDMQTNSVNLDDRVQMKAAETVGPPYADTTATDKGETEVLRSQINETDIRNDMVQARLAAQELRIESLEKDKEKDKDKDKKATDKDVDVTGSHQTASMKKKFRKQEENLERLLDAPDCLDEAAITLNFVARRLLCDVFEEPLFKDLMKEKIELKLKEIAVTVLEDLHVETIDLGNTFPVILKVEPMQFNAKGIWFNLFLFYRGSFKITIKTRLVLQRLLNYNPVYDQPMYAQHHSAQNAPSEDKIDDDDLVERQKLLAKEPDVPENAASRKLGTLLQKVAANKHFQRFAALKPVAGVIEKLSNAEVGAKVELTSFSGMMTINIPPPPSDRIWIGFPEMPDLNLKVTPVFGESKYSYTLIHDFLEARIRDELKRMVVLPSMDDQLLPLFRDWVIDVIGEIAAKRANPLVDSYKSQTSFRDKFQEYRDIKELNRAGSSSPPEKLKSQHQSSTQSTSTNASEELGEEMTVLRRKTIDRVADSKMSQRLKLLLHKHPKQEQELRVISNPLLHQRSIVLQEDDYQAPLTAHTLAPNSKWIIVRNNIHQIRSWGGISTSDIEQQFVDWYILIQMRRELRRAKSQIKEIEQSNFTPIRKFYLPINPTSSRKYNVTHLRSSDTLYHPSFGAEPVVLQALLYYFSKNCHVPYNSLFRPFLSDVCAIIYQNRQHLNRAAVFRKVALVTAIIVFIILGLMLCSLIVSVLTSTSKIIDLYRDDSDGGPEWRAPERERERYTISSEIQMAQSSRTRLLRVPKQEQEIHVITNPSDGRNSSPQTPNSRGSSRQRLKEDDYQAPRTASRLRQKSHWLIVRRNLHRIRFMGYNQRERDTNLPDFYIGLQMKRELKRAQEEIQNIDKEENFHAVKNFVLAVDSRRLKTYDTSHVKPNDALVYDRLGEEPLPLQNLLYYFSKQEVAHGTVFWDFLNEVNRVLHMQRKRTVLIKRLRKLALTLSIICYIIIGTMFFSLIVSVITTATKMNDPAVRWLEPEEEQYTTTSFLRL</sequence>